<name>A0A451A5I6_9GAMM</name>
<dbReference type="EMBL" id="CAADFV010000063">
    <property type="protein sequence ID" value="VFK61251.1"/>
    <property type="molecule type" value="Genomic_DNA"/>
</dbReference>
<gene>
    <name evidence="1" type="ORF">BECKTUN1418D_GA0071000_10935</name>
    <name evidence="2" type="ORF">BECKTUN1418E_GA0071001_106314</name>
</gene>
<evidence type="ECO:0000313" key="1">
    <source>
        <dbReference type="EMBL" id="VFK58987.1"/>
    </source>
</evidence>
<dbReference type="AlphaFoldDB" id="A0A451A5I6"/>
<protein>
    <submittedName>
        <fullName evidence="2">Uncharacterized protein</fullName>
    </submittedName>
</protein>
<organism evidence="2">
    <name type="scientific">Candidatus Kentrum sp. TUN</name>
    <dbReference type="NCBI Taxonomy" id="2126343"/>
    <lineage>
        <taxon>Bacteria</taxon>
        <taxon>Pseudomonadati</taxon>
        <taxon>Pseudomonadota</taxon>
        <taxon>Gammaproteobacteria</taxon>
        <taxon>Candidatus Kentrum</taxon>
    </lineage>
</organism>
<proteinExistence type="predicted"/>
<sequence>MRWPCGKGTILQRRGRSLGQKIQGQYLLFQDRGENQGGDLVVLHQVLEHDIVDGIGYLHDLLHLGCAGKGNLFDDYSCSGKRELITLPLQAHVSLEEAPP</sequence>
<dbReference type="EMBL" id="CAADFX010000093">
    <property type="protein sequence ID" value="VFK58987.1"/>
    <property type="molecule type" value="Genomic_DNA"/>
</dbReference>
<accession>A0A451A5I6</accession>
<reference evidence="2" key="1">
    <citation type="submission" date="2019-02" db="EMBL/GenBank/DDBJ databases">
        <authorList>
            <person name="Gruber-Vodicka R. H."/>
            <person name="Seah K. B. B."/>
        </authorList>
    </citation>
    <scope>NUCLEOTIDE SEQUENCE</scope>
    <source>
        <strain evidence="1">BECK_BY1</strain>
        <strain evidence="2">BECK_BY2</strain>
    </source>
</reference>
<evidence type="ECO:0000313" key="2">
    <source>
        <dbReference type="EMBL" id="VFK61251.1"/>
    </source>
</evidence>